<keyword evidence="6" id="KW-0808">Transferase</keyword>
<dbReference type="InterPro" id="IPR000719">
    <property type="entry name" value="Prot_kinase_dom"/>
</dbReference>
<dbReference type="InterPro" id="IPR017441">
    <property type="entry name" value="Protein_kinase_ATP_BS"/>
</dbReference>
<evidence type="ECO:0000256" key="4">
    <source>
        <dbReference type="RuleBase" id="RU000304"/>
    </source>
</evidence>
<dbReference type="InterPro" id="IPR008271">
    <property type="entry name" value="Ser/Thr_kinase_AS"/>
</dbReference>
<dbReference type="FunFam" id="1.10.510.10:FF:000571">
    <property type="entry name" value="Maternal embryonic leucine zipper kinase"/>
    <property type="match status" value="1"/>
</dbReference>
<comment type="similarity">
    <text evidence="4">Belongs to the protein kinase superfamily.</text>
</comment>
<keyword evidence="2 3" id="KW-0067">ATP-binding</keyword>
<dbReference type="GO" id="GO:0005524">
    <property type="term" value="F:ATP binding"/>
    <property type="evidence" value="ECO:0007669"/>
    <property type="project" value="UniProtKB-UniRule"/>
</dbReference>
<keyword evidence="4" id="KW-0723">Serine/threonine-protein kinase</keyword>
<evidence type="ECO:0000256" key="2">
    <source>
        <dbReference type="ARBA" id="ARBA00022840"/>
    </source>
</evidence>
<evidence type="ECO:0000259" key="5">
    <source>
        <dbReference type="PROSITE" id="PS50011"/>
    </source>
</evidence>
<dbReference type="EMBL" id="GDID01000596">
    <property type="protein sequence ID" value="JAP96010.1"/>
    <property type="molecule type" value="Transcribed_RNA"/>
</dbReference>
<organism evidence="6">
    <name type="scientific">Trepomonas sp. PC1</name>
    <dbReference type="NCBI Taxonomy" id="1076344"/>
    <lineage>
        <taxon>Eukaryota</taxon>
        <taxon>Metamonada</taxon>
        <taxon>Diplomonadida</taxon>
        <taxon>Hexamitidae</taxon>
        <taxon>Hexamitinae</taxon>
        <taxon>Trepomonas</taxon>
    </lineage>
</organism>
<protein>
    <submittedName>
        <fullName evidence="6">Kinase, CAMK CAMK1</fullName>
    </submittedName>
</protein>
<dbReference type="InterPro" id="IPR011009">
    <property type="entry name" value="Kinase-like_dom_sf"/>
</dbReference>
<keyword evidence="1 3" id="KW-0547">Nucleotide-binding</keyword>
<dbReference type="PANTHER" id="PTHR24347">
    <property type="entry name" value="SERINE/THREONINE-PROTEIN KINASE"/>
    <property type="match status" value="1"/>
</dbReference>
<dbReference type="Gene3D" id="1.10.510.10">
    <property type="entry name" value="Transferase(Phosphotransferase) domain 1"/>
    <property type="match status" value="1"/>
</dbReference>
<dbReference type="AlphaFoldDB" id="A0A146KGX3"/>
<feature type="binding site" evidence="3">
    <location>
        <position position="47"/>
    </location>
    <ligand>
        <name>ATP</name>
        <dbReference type="ChEBI" id="CHEBI:30616"/>
    </ligand>
</feature>
<dbReference type="SUPFAM" id="SSF56112">
    <property type="entry name" value="Protein kinase-like (PK-like)"/>
    <property type="match status" value="1"/>
</dbReference>
<keyword evidence="6" id="KW-0418">Kinase</keyword>
<dbReference type="PROSITE" id="PS00107">
    <property type="entry name" value="PROTEIN_KINASE_ATP"/>
    <property type="match status" value="1"/>
</dbReference>
<gene>
    <name evidence="6" type="ORF">TPC1_10804</name>
</gene>
<dbReference type="SMART" id="SM00220">
    <property type="entry name" value="S_TKc"/>
    <property type="match status" value="1"/>
</dbReference>
<feature type="domain" description="Protein kinase" evidence="5">
    <location>
        <begin position="14"/>
        <end position="274"/>
    </location>
</feature>
<evidence type="ECO:0000256" key="3">
    <source>
        <dbReference type="PROSITE-ProRule" id="PRU10141"/>
    </source>
</evidence>
<evidence type="ECO:0000313" key="6">
    <source>
        <dbReference type="EMBL" id="JAP96010.1"/>
    </source>
</evidence>
<dbReference type="PROSITE" id="PS50011">
    <property type="entry name" value="PROTEIN_KINASE_DOM"/>
    <property type="match status" value="1"/>
</dbReference>
<dbReference type="GO" id="GO:0004674">
    <property type="term" value="F:protein serine/threonine kinase activity"/>
    <property type="evidence" value="ECO:0007669"/>
    <property type="project" value="UniProtKB-KW"/>
</dbReference>
<reference evidence="6" key="1">
    <citation type="submission" date="2015-07" db="EMBL/GenBank/DDBJ databases">
        <title>Adaptation to a free-living lifestyle via gene acquisitions in the diplomonad Trepomonas sp. PC1.</title>
        <authorList>
            <person name="Xu F."/>
            <person name="Jerlstrom-Hultqvist J."/>
            <person name="Kolisko M."/>
            <person name="Simpson A.G.B."/>
            <person name="Roger A.J."/>
            <person name="Svard S.G."/>
            <person name="Andersson J.O."/>
        </authorList>
    </citation>
    <scope>NUCLEOTIDE SEQUENCE</scope>
    <source>
        <strain evidence="6">PC1</strain>
    </source>
</reference>
<name>A0A146KGX3_9EUKA</name>
<accession>A0A146KGX3</accession>
<sequence length="311" mass="35601">MIQNHEQKNDKNFQITDILLGKGGSGCVYKGINLLDKTQVAVKIIKKQSINQQRYDNEISILKSCHHENIIKLFVTWEDGEQLYIVTELAEGGELFDHIIERDHYSEKDAAAIAKQILSALFYLHQHNISHGDIKPQNILLSKVPEGYCFQQQKFIPLVKVSDFGMARIDNSVKCQGGSPGFVAPEILQNLDGYSTQPDIYSFGVLVYCMIAGELLFDGDSSIEMIRKQIYEEYEFNDIFKLTSKQCHEFVKKCIKKDFKDRPSAEELLNDPWFDIQLDINIENKQKLKKFQTTKLQAAIGLLLFGQVVEQ</sequence>
<proteinExistence type="inferred from homology"/>
<dbReference type="Pfam" id="PF00069">
    <property type="entry name" value="Pkinase"/>
    <property type="match status" value="1"/>
</dbReference>
<evidence type="ECO:0000256" key="1">
    <source>
        <dbReference type="ARBA" id="ARBA00022741"/>
    </source>
</evidence>
<dbReference type="PROSITE" id="PS00108">
    <property type="entry name" value="PROTEIN_KINASE_ST"/>
    <property type="match status" value="1"/>
</dbReference>
<feature type="non-terminal residue" evidence="6">
    <location>
        <position position="311"/>
    </location>
</feature>